<evidence type="ECO:0000313" key="2">
    <source>
        <dbReference type="EMBL" id="PEG33008.1"/>
    </source>
</evidence>
<dbReference type="EMBL" id="BLKS01000001">
    <property type="protein sequence ID" value="GFG50135.1"/>
    <property type="molecule type" value="Genomic_DNA"/>
</dbReference>
<organism evidence="2 3">
    <name type="scientific">Mycolicibacterium agri</name>
    <name type="common">Mycobacterium agri</name>
    <dbReference type="NCBI Taxonomy" id="36811"/>
    <lineage>
        <taxon>Bacteria</taxon>
        <taxon>Bacillati</taxon>
        <taxon>Actinomycetota</taxon>
        <taxon>Actinomycetes</taxon>
        <taxon>Mycobacteriales</taxon>
        <taxon>Mycobacteriaceae</taxon>
        <taxon>Mycolicibacterium</taxon>
    </lineage>
</organism>
<evidence type="ECO:0000313" key="3">
    <source>
        <dbReference type="Proteomes" id="UP000220914"/>
    </source>
</evidence>
<comment type="caution">
    <text evidence="2">The sequence shown here is derived from an EMBL/GenBank/DDBJ whole genome shotgun (WGS) entry which is preliminary data.</text>
</comment>
<reference evidence="1 4" key="2">
    <citation type="journal article" date="2019" name="Emerg. Microbes Infect.">
        <title>Comprehensive subspecies identification of 175 nontuberculous mycobacteria species based on 7547 genomic profiles.</title>
        <authorList>
            <person name="Matsumoto Y."/>
            <person name="Kinjo T."/>
            <person name="Motooka D."/>
            <person name="Nabeya D."/>
            <person name="Jung N."/>
            <person name="Uechi K."/>
            <person name="Horii T."/>
            <person name="Iida T."/>
            <person name="Fujita J."/>
            <person name="Nakamura S."/>
        </authorList>
    </citation>
    <scope>NUCLEOTIDE SEQUENCE [LARGE SCALE GENOMIC DNA]</scope>
    <source>
        <strain evidence="1 4">JCM 6377</strain>
    </source>
</reference>
<evidence type="ECO:0000313" key="1">
    <source>
        <dbReference type="EMBL" id="GFG50135.1"/>
    </source>
</evidence>
<sequence>MSVTGWERADARYGVSIQRGTSAVPDDGRYHVVVDGEIVLSTKVEAAAIAEFEDIREQRRAPGRKLLREEVGDAAYRSMRLAGWTAKVHRDSRKGGRGVGRR</sequence>
<evidence type="ECO:0000313" key="4">
    <source>
        <dbReference type="Proteomes" id="UP000465302"/>
    </source>
</evidence>
<dbReference type="Proteomes" id="UP000220914">
    <property type="component" value="Unassembled WGS sequence"/>
</dbReference>
<name>A0A2A7MPF6_MYCAG</name>
<dbReference type="EMBL" id="PDCP01000164">
    <property type="protein sequence ID" value="PEG33008.1"/>
    <property type="molecule type" value="Genomic_DNA"/>
</dbReference>
<reference evidence="1" key="3">
    <citation type="submission" date="2020-02" db="EMBL/GenBank/DDBJ databases">
        <authorList>
            <person name="Matsumoto Y."/>
            <person name="Motooka D."/>
            <person name="Nakamura S."/>
        </authorList>
    </citation>
    <scope>NUCLEOTIDE SEQUENCE</scope>
    <source>
        <strain evidence="1">JCM 6377</strain>
    </source>
</reference>
<protein>
    <submittedName>
        <fullName evidence="2">Uncharacterized protein</fullName>
    </submittedName>
</protein>
<keyword evidence="3" id="KW-1185">Reference proteome</keyword>
<proteinExistence type="predicted"/>
<dbReference type="AlphaFoldDB" id="A0A2A7MPF6"/>
<reference evidence="2 3" key="1">
    <citation type="submission" date="2017-10" db="EMBL/GenBank/DDBJ databases">
        <title>The new phylogeny of genus Mycobacterium.</title>
        <authorList>
            <person name="Tortoli E."/>
            <person name="Trovato A."/>
            <person name="Cirillo D.M."/>
        </authorList>
    </citation>
    <scope>NUCLEOTIDE SEQUENCE [LARGE SCALE GENOMIC DNA]</scope>
    <source>
        <strain evidence="2 3">CCUG37673</strain>
    </source>
</reference>
<accession>A0A2A7MPF6</accession>
<dbReference type="Proteomes" id="UP000465302">
    <property type="component" value="Unassembled WGS sequence"/>
</dbReference>
<gene>
    <name evidence="2" type="ORF">CQY20_33130</name>
    <name evidence="1" type="ORF">MAGR_15760</name>
</gene>